<dbReference type="RefSeq" id="XP_051442626.1">
    <property type="nucleotide sequence ID" value="XM_051590640.1"/>
</dbReference>
<evidence type="ECO:0000313" key="2">
    <source>
        <dbReference type="EMBL" id="KAI8577622.1"/>
    </source>
</evidence>
<sequence>MCRMNIIIMSSLCPLHDWNFFFLGASIIFVGQVLFWDKASFLSSFPLSLSCLIC</sequence>
<feature type="transmembrane region" description="Helical" evidence="1">
    <location>
        <begin position="18"/>
        <end position="36"/>
    </location>
</feature>
<evidence type="ECO:0000313" key="3">
    <source>
        <dbReference type="Proteomes" id="UP001206595"/>
    </source>
</evidence>
<dbReference type="GeneID" id="75915983"/>
<dbReference type="Proteomes" id="UP001206595">
    <property type="component" value="Unassembled WGS sequence"/>
</dbReference>
<organism evidence="2 3">
    <name type="scientific">Umbelopsis ramanniana AG</name>
    <dbReference type="NCBI Taxonomy" id="1314678"/>
    <lineage>
        <taxon>Eukaryota</taxon>
        <taxon>Fungi</taxon>
        <taxon>Fungi incertae sedis</taxon>
        <taxon>Mucoromycota</taxon>
        <taxon>Mucoromycotina</taxon>
        <taxon>Umbelopsidomycetes</taxon>
        <taxon>Umbelopsidales</taxon>
        <taxon>Umbelopsidaceae</taxon>
        <taxon>Umbelopsis</taxon>
    </lineage>
</organism>
<keyword evidence="1" id="KW-0812">Transmembrane</keyword>
<evidence type="ECO:0000256" key="1">
    <source>
        <dbReference type="SAM" id="Phobius"/>
    </source>
</evidence>
<reference evidence="2" key="2">
    <citation type="journal article" date="2022" name="Proc. Natl. Acad. Sci. U.S.A.">
        <title>Diploid-dominant life cycles characterize the early evolution of Fungi.</title>
        <authorList>
            <person name="Amses K.R."/>
            <person name="Simmons D.R."/>
            <person name="Longcore J.E."/>
            <person name="Mondo S.J."/>
            <person name="Seto K."/>
            <person name="Jeronimo G.H."/>
            <person name="Bonds A.E."/>
            <person name="Quandt C.A."/>
            <person name="Davis W.J."/>
            <person name="Chang Y."/>
            <person name="Federici B.A."/>
            <person name="Kuo A."/>
            <person name="LaButti K."/>
            <person name="Pangilinan J."/>
            <person name="Andreopoulos W."/>
            <person name="Tritt A."/>
            <person name="Riley R."/>
            <person name="Hundley H."/>
            <person name="Johnson J."/>
            <person name="Lipzen A."/>
            <person name="Barry K."/>
            <person name="Lang B.F."/>
            <person name="Cuomo C.A."/>
            <person name="Buchler N.E."/>
            <person name="Grigoriev I.V."/>
            <person name="Spatafora J.W."/>
            <person name="Stajich J.E."/>
            <person name="James T.Y."/>
        </authorList>
    </citation>
    <scope>NUCLEOTIDE SEQUENCE</scope>
    <source>
        <strain evidence="2">AG</strain>
    </source>
</reference>
<keyword evidence="3" id="KW-1185">Reference proteome</keyword>
<name>A0AAD5HB52_UMBRA</name>
<dbReference type="AlphaFoldDB" id="A0AAD5HB52"/>
<accession>A0AAD5HB52</accession>
<dbReference type="EMBL" id="MU620938">
    <property type="protein sequence ID" value="KAI8577622.1"/>
    <property type="molecule type" value="Genomic_DNA"/>
</dbReference>
<reference evidence="2" key="1">
    <citation type="submission" date="2021-06" db="EMBL/GenBank/DDBJ databases">
        <authorList>
            <consortium name="DOE Joint Genome Institute"/>
            <person name="Mondo S.J."/>
            <person name="Amses K.R."/>
            <person name="Simmons D.R."/>
            <person name="Longcore J.E."/>
            <person name="Seto K."/>
            <person name="Alves G.H."/>
            <person name="Bonds A.E."/>
            <person name="Quandt C.A."/>
            <person name="Davis W.J."/>
            <person name="Chang Y."/>
            <person name="Letcher P.M."/>
            <person name="Powell M.J."/>
            <person name="Kuo A."/>
            <person name="Labutti K."/>
            <person name="Pangilinan J."/>
            <person name="Andreopoulos W."/>
            <person name="Tritt A."/>
            <person name="Riley R."/>
            <person name="Hundley H."/>
            <person name="Johnson J."/>
            <person name="Lipzen A."/>
            <person name="Barry K."/>
            <person name="Berbee M.L."/>
            <person name="Buchler N.E."/>
            <person name="Grigoriev I.V."/>
            <person name="Spatafora J.W."/>
            <person name="Stajich J.E."/>
            <person name="James T.Y."/>
        </authorList>
    </citation>
    <scope>NUCLEOTIDE SEQUENCE</scope>
    <source>
        <strain evidence="2">AG</strain>
    </source>
</reference>
<proteinExistence type="predicted"/>
<keyword evidence="1" id="KW-0472">Membrane</keyword>
<protein>
    <submittedName>
        <fullName evidence="2">Uncharacterized protein</fullName>
    </submittedName>
</protein>
<gene>
    <name evidence="2" type="ORF">K450DRAFT_250910</name>
</gene>
<keyword evidence="1" id="KW-1133">Transmembrane helix</keyword>
<comment type="caution">
    <text evidence="2">The sequence shown here is derived from an EMBL/GenBank/DDBJ whole genome shotgun (WGS) entry which is preliminary data.</text>
</comment>